<evidence type="ECO:0000313" key="2">
    <source>
        <dbReference type="Proteomes" id="UP000275078"/>
    </source>
</evidence>
<sequence>MARDCVYNQIVAKDNAIQHNGDATTNINIRGTPAAIHIHYDRDCRLPIVKVVRRNSGTCNKCKRCSAHLISDQEELARFTSETLRGMEFMEYCRFPILLSNDFSAEFCRSKPTFGQKLRLDRIRNHRQDRHR</sequence>
<dbReference type="AlphaFoldDB" id="A0A3N4HUZ4"/>
<reference evidence="1 2" key="1">
    <citation type="journal article" date="2018" name="Nat. Ecol. Evol.">
        <title>Pezizomycetes genomes reveal the molecular basis of ectomycorrhizal truffle lifestyle.</title>
        <authorList>
            <person name="Murat C."/>
            <person name="Payen T."/>
            <person name="Noel B."/>
            <person name="Kuo A."/>
            <person name="Morin E."/>
            <person name="Chen J."/>
            <person name="Kohler A."/>
            <person name="Krizsan K."/>
            <person name="Balestrini R."/>
            <person name="Da Silva C."/>
            <person name="Montanini B."/>
            <person name="Hainaut M."/>
            <person name="Levati E."/>
            <person name="Barry K.W."/>
            <person name="Belfiori B."/>
            <person name="Cichocki N."/>
            <person name="Clum A."/>
            <person name="Dockter R.B."/>
            <person name="Fauchery L."/>
            <person name="Guy J."/>
            <person name="Iotti M."/>
            <person name="Le Tacon F."/>
            <person name="Lindquist E.A."/>
            <person name="Lipzen A."/>
            <person name="Malagnac F."/>
            <person name="Mello A."/>
            <person name="Molinier V."/>
            <person name="Miyauchi S."/>
            <person name="Poulain J."/>
            <person name="Riccioni C."/>
            <person name="Rubini A."/>
            <person name="Sitrit Y."/>
            <person name="Splivallo R."/>
            <person name="Traeger S."/>
            <person name="Wang M."/>
            <person name="Zifcakova L."/>
            <person name="Wipf D."/>
            <person name="Zambonelli A."/>
            <person name="Paolocci F."/>
            <person name="Nowrousian M."/>
            <person name="Ottonello S."/>
            <person name="Baldrian P."/>
            <person name="Spatafora J.W."/>
            <person name="Henrissat B."/>
            <person name="Nagy L.G."/>
            <person name="Aury J.M."/>
            <person name="Wincker P."/>
            <person name="Grigoriev I.V."/>
            <person name="Bonfante P."/>
            <person name="Martin F.M."/>
        </authorList>
    </citation>
    <scope>NUCLEOTIDE SEQUENCE [LARGE SCALE GENOMIC DNA]</scope>
    <source>
        <strain evidence="1 2">RN42</strain>
    </source>
</reference>
<gene>
    <name evidence="1" type="ORF">BJ508DRAFT_164981</name>
</gene>
<keyword evidence="2" id="KW-1185">Reference proteome</keyword>
<name>A0A3N4HUZ4_ASCIM</name>
<dbReference type="Proteomes" id="UP000275078">
    <property type="component" value="Unassembled WGS sequence"/>
</dbReference>
<accession>A0A3N4HUZ4</accession>
<protein>
    <submittedName>
        <fullName evidence="1">Uncharacterized protein</fullName>
    </submittedName>
</protein>
<proteinExistence type="predicted"/>
<evidence type="ECO:0000313" key="1">
    <source>
        <dbReference type="EMBL" id="RPA77683.1"/>
    </source>
</evidence>
<dbReference type="EMBL" id="ML119722">
    <property type="protein sequence ID" value="RPA77683.1"/>
    <property type="molecule type" value="Genomic_DNA"/>
</dbReference>
<organism evidence="1 2">
    <name type="scientific">Ascobolus immersus RN42</name>
    <dbReference type="NCBI Taxonomy" id="1160509"/>
    <lineage>
        <taxon>Eukaryota</taxon>
        <taxon>Fungi</taxon>
        <taxon>Dikarya</taxon>
        <taxon>Ascomycota</taxon>
        <taxon>Pezizomycotina</taxon>
        <taxon>Pezizomycetes</taxon>
        <taxon>Pezizales</taxon>
        <taxon>Ascobolaceae</taxon>
        <taxon>Ascobolus</taxon>
    </lineage>
</organism>